<sequence>MALAHPLSAPVSAVPDLSLQWYPELSWCTATFSPFSSKGCYNDTGSDSILPMRSSADQYHMTQLNCWAICKGNAFRYAGLIAGGVCYCGPSLPDEPVDSSYCELPCSDATDELCGGNDYMSIFEDTTFPSTAGLTTNDYVSLGCYNDNLNAGRALGYQQDLPGSTMTNEICIEACMALGFPYAGTEWSSQCFCGVVMNEATSPLYNPSDCSNLCNGNDKEICGGSGAISLYKCEKLLSNEPCGANILPPPKSSSYGPPPSSSTSKTSSSAVSSDSPPTLPPATSTSKPPTHGHPPPTTTPKPPPTTTLKPPPTTTPKPPPETTPKPPPATTPKPPPTTTETGPLCTTSVLVPPKCEYKCGEKFCSNPLPDWNDEQGCNEAYSYCKLQVQGCFKNAGWPHCMNCFDFHEWCNTIKYYCKKKSYYGNEFGKDHCFHNYPPVDCPPHTTTTTTYPCKTTPPAPPSPPQPPSCPPTPTGYCKQASNDNYGYSDQNPVGNIHMPILNCNNLESQHRGGDILKLYTHQDSSRCSSWKRQHAPDACEAACKEQYNECKGTYARGCKSDGKDEHNNEYGKGYPGHHSKGKGGSHWGGHHGGGKHGGGPGKGKNGGHPGGSGKGKNGGGGGGGGYGGGGKGDYFEYAADAGHTAALEARTHERWNQDGQKAGEACTQQYKDCVAVNRNFVFPKDKCVKYGHW</sequence>
<dbReference type="EMBL" id="JAQQWM010000009">
    <property type="protein sequence ID" value="KAK8046670.1"/>
    <property type="molecule type" value="Genomic_DNA"/>
</dbReference>
<feature type="region of interest" description="Disordered" evidence="2">
    <location>
        <begin position="452"/>
        <end position="473"/>
    </location>
</feature>
<feature type="compositionally biased region" description="Pro residues" evidence="2">
    <location>
        <begin position="248"/>
        <end position="260"/>
    </location>
</feature>
<comment type="caution">
    <text evidence="4">The sequence shown here is derived from an EMBL/GenBank/DDBJ whole genome shotgun (WGS) entry which is preliminary data.</text>
</comment>
<feature type="region of interest" description="Disordered" evidence="2">
    <location>
        <begin position="248"/>
        <end position="345"/>
    </location>
</feature>
<keyword evidence="1" id="KW-0677">Repeat</keyword>
<proteinExistence type="predicted"/>
<gene>
    <name evidence="4" type="ORF">PG996_014734</name>
</gene>
<evidence type="ECO:0000313" key="5">
    <source>
        <dbReference type="Proteomes" id="UP001446871"/>
    </source>
</evidence>
<dbReference type="PRINTS" id="PR01217">
    <property type="entry name" value="PRICHEXTENSN"/>
</dbReference>
<feature type="compositionally biased region" description="Low complexity" evidence="2">
    <location>
        <begin position="261"/>
        <end position="289"/>
    </location>
</feature>
<dbReference type="PROSITE" id="PS51212">
    <property type="entry name" value="WSC"/>
    <property type="match status" value="2"/>
</dbReference>
<evidence type="ECO:0000259" key="3">
    <source>
        <dbReference type="PROSITE" id="PS51212"/>
    </source>
</evidence>
<evidence type="ECO:0000256" key="1">
    <source>
        <dbReference type="ARBA" id="ARBA00022737"/>
    </source>
</evidence>
<organism evidence="4 5">
    <name type="scientific">Apiospora saccharicola</name>
    <dbReference type="NCBI Taxonomy" id="335842"/>
    <lineage>
        <taxon>Eukaryota</taxon>
        <taxon>Fungi</taxon>
        <taxon>Dikarya</taxon>
        <taxon>Ascomycota</taxon>
        <taxon>Pezizomycotina</taxon>
        <taxon>Sordariomycetes</taxon>
        <taxon>Xylariomycetidae</taxon>
        <taxon>Amphisphaeriales</taxon>
        <taxon>Apiosporaceae</taxon>
        <taxon>Apiospora</taxon>
    </lineage>
</organism>
<feature type="domain" description="WSC" evidence="3">
    <location>
        <begin position="138"/>
        <end position="234"/>
    </location>
</feature>
<keyword evidence="5" id="KW-1185">Reference proteome</keyword>
<feature type="domain" description="WSC" evidence="3">
    <location>
        <begin position="34"/>
        <end position="126"/>
    </location>
</feature>
<accession>A0ABR1TL66</accession>
<dbReference type="Proteomes" id="UP001446871">
    <property type="component" value="Unassembled WGS sequence"/>
</dbReference>
<dbReference type="SMART" id="SM00321">
    <property type="entry name" value="WSC"/>
    <property type="match status" value="2"/>
</dbReference>
<reference evidence="4 5" key="1">
    <citation type="submission" date="2023-01" db="EMBL/GenBank/DDBJ databases">
        <title>Analysis of 21 Apiospora genomes using comparative genomics revels a genus with tremendous synthesis potential of carbohydrate active enzymes and secondary metabolites.</title>
        <authorList>
            <person name="Sorensen T."/>
        </authorList>
    </citation>
    <scope>NUCLEOTIDE SEQUENCE [LARGE SCALE GENOMIC DNA]</scope>
    <source>
        <strain evidence="4 5">CBS 83171</strain>
    </source>
</reference>
<dbReference type="Pfam" id="PF01822">
    <property type="entry name" value="WSC"/>
    <property type="match status" value="2"/>
</dbReference>
<dbReference type="InterPro" id="IPR002889">
    <property type="entry name" value="WSC_carb-bd"/>
</dbReference>
<name>A0ABR1TL66_9PEZI</name>
<protein>
    <recommendedName>
        <fullName evidence="3">WSC domain-containing protein</fullName>
    </recommendedName>
</protein>
<feature type="region of interest" description="Disordered" evidence="2">
    <location>
        <begin position="569"/>
        <end position="619"/>
    </location>
</feature>
<dbReference type="InterPro" id="IPR051589">
    <property type="entry name" value="Sialate-O-sulfotransferase"/>
</dbReference>
<evidence type="ECO:0000313" key="4">
    <source>
        <dbReference type="EMBL" id="KAK8046670.1"/>
    </source>
</evidence>
<feature type="compositionally biased region" description="Gly residues" evidence="2">
    <location>
        <begin position="595"/>
        <end position="619"/>
    </location>
</feature>
<feature type="compositionally biased region" description="Pro residues" evidence="2">
    <location>
        <begin position="455"/>
        <end position="473"/>
    </location>
</feature>
<dbReference type="PANTHER" id="PTHR45964">
    <property type="entry name" value="WSCD FAMILY MEMBER CG9164"/>
    <property type="match status" value="1"/>
</dbReference>
<dbReference type="PANTHER" id="PTHR45964:SF5">
    <property type="entry name" value="WSCD FAMILY MEMBER CG9164"/>
    <property type="match status" value="1"/>
</dbReference>
<feature type="compositionally biased region" description="Basic residues" evidence="2">
    <location>
        <begin position="575"/>
        <end position="594"/>
    </location>
</feature>
<evidence type="ECO:0000256" key="2">
    <source>
        <dbReference type="SAM" id="MobiDB-lite"/>
    </source>
</evidence>
<feature type="compositionally biased region" description="Pro residues" evidence="2">
    <location>
        <begin position="291"/>
        <end position="337"/>
    </location>
</feature>